<dbReference type="GO" id="GO:0006535">
    <property type="term" value="P:cysteine biosynthetic process from serine"/>
    <property type="evidence" value="ECO:0007669"/>
    <property type="project" value="InterPro"/>
</dbReference>
<evidence type="ECO:0000256" key="5">
    <source>
        <dbReference type="ARBA" id="ARBA00022898"/>
    </source>
</evidence>
<dbReference type="CDD" id="cd04608">
    <property type="entry name" value="CBS_pair_CBS"/>
    <property type="match status" value="1"/>
</dbReference>
<evidence type="ECO:0000313" key="26">
    <source>
        <dbReference type="Proteomes" id="UP000376235"/>
    </source>
</evidence>
<dbReference type="CDD" id="cd01561">
    <property type="entry name" value="CBS_like"/>
    <property type="match status" value="1"/>
</dbReference>
<dbReference type="Proteomes" id="UP000258673">
    <property type="component" value="Unassembled WGS sequence"/>
</dbReference>
<dbReference type="KEGG" id="kpx:PMK1_00884"/>
<comment type="cofactor">
    <cofactor evidence="1">
        <name>pyridoxal 5'-phosphate</name>
        <dbReference type="ChEBI" id="CHEBI:597326"/>
    </cofactor>
</comment>
<dbReference type="FunFam" id="3.40.50.1100:FF:000118">
    <property type="entry name" value="Related to CYS4-cystathionine beta-synthase"/>
    <property type="match status" value="1"/>
</dbReference>
<keyword evidence="10" id="KW-0129">CBS domain</keyword>
<evidence type="ECO:0000313" key="20">
    <source>
        <dbReference type="Proteomes" id="UP000251721"/>
    </source>
</evidence>
<evidence type="ECO:0000256" key="4">
    <source>
        <dbReference type="ARBA" id="ARBA00012681"/>
    </source>
</evidence>
<dbReference type="EMBL" id="UKGE01000019">
    <property type="protein sequence ID" value="SXN33150.1"/>
    <property type="molecule type" value="Genomic_DNA"/>
</dbReference>
<dbReference type="GO" id="GO:0016829">
    <property type="term" value="F:lyase activity"/>
    <property type="evidence" value="ECO:0007669"/>
    <property type="project" value="UniProtKB-KW"/>
</dbReference>
<dbReference type="Proteomes" id="UP000479475">
    <property type="component" value="Unassembled WGS sequence"/>
</dbReference>
<evidence type="ECO:0000313" key="12">
    <source>
        <dbReference type="EMBL" id="NGN74263.1"/>
    </source>
</evidence>
<dbReference type="Proteomes" id="UP000376235">
    <property type="component" value="Unassembled WGS sequence"/>
</dbReference>
<comment type="similarity">
    <text evidence="3">Belongs to the cysteine synthase/cystathionine beta-synthase family.</text>
</comment>
<comment type="pathway">
    <text evidence="2">Amino-acid biosynthesis; L-cysteine biosynthesis; L-cysteine from L-serine: step 2/2.</text>
</comment>
<evidence type="ECO:0000256" key="2">
    <source>
        <dbReference type="ARBA" id="ARBA00004962"/>
    </source>
</evidence>
<dbReference type="AlphaFoldDB" id="A0A0C7KER9"/>
<proteinExistence type="inferred from homology"/>
<dbReference type="EMBL" id="UGKT01000001">
    <property type="protein sequence ID" value="STT06430.1"/>
    <property type="molecule type" value="Genomic_DNA"/>
</dbReference>
<evidence type="ECO:0000313" key="23">
    <source>
        <dbReference type="Proteomes" id="UP000258253"/>
    </source>
</evidence>
<comment type="catalytic activity">
    <reaction evidence="6">
        <text>O-acetyl-L-serine + hydrogen sulfide = L-cysteine + acetate</text>
        <dbReference type="Rhea" id="RHEA:14829"/>
        <dbReference type="ChEBI" id="CHEBI:29919"/>
        <dbReference type="ChEBI" id="CHEBI:30089"/>
        <dbReference type="ChEBI" id="CHEBI:35235"/>
        <dbReference type="ChEBI" id="CHEBI:58340"/>
        <dbReference type="EC" id="2.5.1.47"/>
    </reaction>
</comment>
<dbReference type="InterPro" id="IPR046353">
    <property type="entry name" value="CBS_C"/>
</dbReference>
<keyword evidence="5" id="KW-0663">Pyridoxal phosphate</keyword>
<dbReference type="GO" id="GO:0004124">
    <property type="term" value="F:cysteine synthase activity"/>
    <property type="evidence" value="ECO:0007669"/>
    <property type="project" value="UniProtKB-EC"/>
</dbReference>
<dbReference type="Proteomes" id="UP000251721">
    <property type="component" value="Unassembled WGS sequence"/>
</dbReference>
<reference evidence="23 24" key="2">
    <citation type="submission" date="2018-08" db="EMBL/GenBank/DDBJ databases">
        <authorList>
            <consortium name="Pathogen Informatics"/>
        </authorList>
    </citation>
    <scope>NUCLEOTIDE SEQUENCE [LARGE SCALE GENOMIC DNA]</scope>
    <source>
        <strain evidence="19 26">5012STDY7626430</strain>
        <strain evidence="16 25">EuSCAPE_AT029</strain>
        <strain evidence="18 23">EuSCAPE_HU047</strain>
        <strain evidence="17 24">EuSCAPE_IT093</strain>
    </source>
</reference>
<name>A0A0C7KER9_KLEPN</name>
<evidence type="ECO:0000313" key="16">
    <source>
        <dbReference type="EMBL" id="SXN33150.1"/>
    </source>
</evidence>
<accession>A0A0C7KER9</accession>
<dbReference type="Gene3D" id="3.10.580.10">
    <property type="entry name" value="CBS-domain"/>
    <property type="match status" value="1"/>
</dbReference>
<evidence type="ECO:0000256" key="7">
    <source>
        <dbReference type="ARBA" id="ARBA00072081"/>
    </source>
</evidence>
<evidence type="ECO:0000313" key="14">
    <source>
        <dbReference type="EMBL" id="STS85200.1"/>
    </source>
</evidence>
<evidence type="ECO:0000313" key="27">
    <source>
        <dbReference type="Proteomes" id="UP000479475"/>
    </source>
</evidence>
<dbReference type="EMBL" id="UAWQ01000018">
    <property type="protein sequence ID" value="SQC45192.1"/>
    <property type="molecule type" value="Genomic_DNA"/>
</dbReference>
<dbReference type="SMART" id="SM00116">
    <property type="entry name" value="CBS"/>
    <property type="match status" value="1"/>
</dbReference>
<evidence type="ECO:0000313" key="24">
    <source>
        <dbReference type="Proteomes" id="UP000258673"/>
    </source>
</evidence>
<dbReference type="FunFam" id="3.40.50.1100:FF:000003">
    <property type="entry name" value="Cystathionine beta-synthase"/>
    <property type="match status" value="1"/>
</dbReference>
<evidence type="ECO:0000313" key="17">
    <source>
        <dbReference type="EMBL" id="SYH33807.1"/>
    </source>
</evidence>
<dbReference type="PROSITE" id="PS51371">
    <property type="entry name" value="CBS"/>
    <property type="match status" value="1"/>
</dbReference>
<dbReference type="InterPro" id="IPR046342">
    <property type="entry name" value="CBS_dom_sf"/>
</dbReference>
<keyword evidence="14" id="KW-0456">Lyase</keyword>
<dbReference type="InterPro" id="IPR001926">
    <property type="entry name" value="TrpB-like_PALP"/>
</dbReference>
<evidence type="ECO:0000313" key="19">
    <source>
        <dbReference type="EMBL" id="VGL06363.1"/>
    </source>
</evidence>
<dbReference type="EMBL" id="CAAHCC010000008">
    <property type="protein sequence ID" value="VGL06363.1"/>
    <property type="molecule type" value="Genomic_DNA"/>
</dbReference>
<evidence type="ECO:0000313" key="21">
    <source>
        <dbReference type="Proteomes" id="UP000254938"/>
    </source>
</evidence>
<dbReference type="PANTHER" id="PTHR10314">
    <property type="entry name" value="CYSTATHIONINE BETA-SYNTHASE"/>
    <property type="match status" value="1"/>
</dbReference>
<evidence type="ECO:0000259" key="11">
    <source>
        <dbReference type="PROSITE" id="PS51371"/>
    </source>
</evidence>
<dbReference type="Proteomes" id="UP000254938">
    <property type="component" value="Unassembled WGS sequence"/>
</dbReference>
<gene>
    <name evidence="14" type="primary">cbs</name>
    <name evidence="12" type="ORF">G4V31_19280</name>
    <name evidence="15" type="ORF">NCTC13443_06379</name>
    <name evidence="13" type="ORF">NCTC13465_03740</name>
    <name evidence="14" type="ORF">NCTC9140_07025</name>
    <name evidence="16" type="ORF">SAMEA3499901_04199</name>
    <name evidence="17" type="ORF">SAMEA3515122_03468</name>
    <name evidence="18" type="ORF">SAMEA3538828_04023</name>
    <name evidence="19" type="ORF">SAMEA4873632_04063</name>
</gene>
<evidence type="ECO:0000256" key="9">
    <source>
        <dbReference type="ARBA" id="ARBA00079153"/>
    </source>
</evidence>
<dbReference type="InterPro" id="IPR036052">
    <property type="entry name" value="TrpB-like_PALP_sf"/>
</dbReference>
<evidence type="ECO:0000256" key="1">
    <source>
        <dbReference type="ARBA" id="ARBA00001933"/>
    </source>
</evidence>
<dbReference type="EMBL" id="ULCI01000017">
    <property type="protein sequence ID" value="SYR45046.1"/>
    <property type="molecule type" value="Genomic_DNA"/>
</dbReference>
<dbReference type="RefSeq" id="WP_004181304.1">
    <property type="nucleotide sequence ID" value="NZ_AP018750.1"/>
</dbReference>
<dbReference type="Gene3D" id="3.40.50.1100">
    <property type="match status" value="2"/>
</dbReference>
<evidence type="ECO:0000256" key="3">
    <source>
        <dbReference type="ARBA" id="ARBA00007103"/>
    </source>
</evidence>
<dbReference type="InterPro" id="IPR000644">
    <property type="entry name" value="CBS_dom"/>
</dbReference>
<sequence>MVMSLFHSVSDLIGHTPLLQLHKLDTGPCSLFLKLENQNPGGSIKDRVALSMINEAERQGKLAPGGTIIEATAGNTGLGLALIAAQKNYRLILVVPDKMSREKIFHLRALGATVLLTRSDVNKGHPAYYQDYARRLADETPGAFYIDQFNNDANPLAHATSTAPELYQQLEGDIDAIVVGVGSGGTLGGLQAWFAEHSPKTEFILADPAGSILADQVDTGRYGETGSWLVEGIGEDFIPPLARLEGVHTAYRVSDREAFHTARQLLQVEGVLAGSSTGTLLSAALRYCRAQSRPKRVVTFACDSGNKYLSKMFNDDWMRQQGLIARPEQGDLSDFIALRHDEGATVTAAPDDTLAAVFTRMRLYDISQLPVLEDGRVVGIVDEWDLIRHVQGDRQRFSLPVSEAMSRHVETLDKHAPESELQAILDRGLVAVIADNARFLGLVTRSDVLTAWRNRVAQ</sequence>
<dbReference type="InterPro" id="IPR001216">
    <property type="entry name" value="P-phosphate_BS"/>
</dbReference>
<dbReference type="Pfam" id="PF00291">
    <property type="entry name" value="PALP"/>
    <property type="match status" value="1"/>
</dbReference>
<feature type="domain" description="CBS" evidence="11">
    <location>
        <begin position="338"/>
        <end position="399"/>
    </location>
</feature>
<evidence type="ECO:0000313" key="25">
    <source>
        <dbReference type="Proteomes" id="UP000259975"/>
    </source>
</evidence>
<dbReference type="EMBL" id="UKUT01000007">
    <property type="protein sequence ID" value="SYH33807.1"/>
    <property type="molecule type" value="Genomic_DNA"/>
</dbReference>
<reference evidence="20 21" key="1">
    <citation type="submission" date="2018-06" db="EMBL/GenBank/DDBJ databases">
        <authorList>
            <consortium name="Pathogen Informatics"/>
            <person name="Doyle S."/>
        </authorList>
    </citation>
    <scope>NUCLEOTIDE SEQUENCE [LARGE SCALE GENOMIC DNA]</scope>
    <source>
        <strain evidence="15 22">NCTC13443</strain>
        <strain evidence="13 20">NCTC13465</strain>
        <strain evidence="14 21">NCTC9140</strain>
    </source>
</reference>
<reference evidence="12 27" key="3">
    <citation type="submission" date="2020-02" db="EMBL/GenBank/DDBJ databases">
        <title>Klebsiella pneumoniae genome sequencing and assembly.</title>
        <authorList>
            <person name="Starkova P.S."/>
            <person name="Sulyan O.S."/>
            <person name="Likholetova D.V."/>
            <person name="Ageevets V.A."/>
            <person name="Lazareva I.V."/>
            <person name="Sopova J.V."/>
            <person name="Sidorenko S.V."/>
        </authorList>
    </citation>
    <scope>NUCLEOTIDE SEQUENCE [LARGE SCALE GENOMIC DNA]</scope>
    <source>
        <strain evidence="12 27">2429</strain>
    </source>
</reference>
<dbReference type="EMBL" id="UGKQ01000007">
    <property type="protein sequence ID" value="STS85200.1"/>
    <property type="molecule type" value="Genomic_DNA"/>
</dbReference>
<protein>
    <recommendedName>
        <fullName evidence="7">Cysteine synthase B</fullName>
        <ecNumber evidence="4">2.5.1.47</ecNumber>
    </recommendedName>
    <alternativeName>
        <fullName evidence="8">O-acetylserine (thiol)-lyase B</fullName>
    </alternativeName>
    <alternativeName>
        <fullName evidence="9">O-acetylserine sulfhydrylase B</fullName>
    </alternativeName>
</protein>
<organism evidence="14 21">
    <name type="scientific">Klebsiella pneumoniae</name>
    <dbReference type="NCBI Taxonomy" id="573"/>
    <lineage>
        <taxon>Bacteria</taxon>
        <taxon>Pseudomonadati</taxon>
        <taxon>Pseudomonadota</taxon>
        <taxon>Gammaproteobacteria</taxon>
        <taxon>Enterobacterales</taxon>
        <taxon>Enterobacteriaceae</taxon>
        <taxon>Klebsiella/Raoultella group</taxon>
        <taxon>Klebsiella</taxon>
        <taxon>Klebsiella pneumoniae complex</taxon>
    </lineage>
</organism>
<evidence type="ECO:0000313" key="15">
    <source>
        <dbReference type="EMBL" id="STT06430.1"/>
    </source>
</evidence>
<dbReference type="Proteomes" id="UP000258253">
    <property type="component" value="Unassembled WGS sequence"/>
</dbReference>
<evidence type="ECO:0000256" key="8">
    <source>
        <dbReference type="ARBA" id="ARBA00078257"/>
    </source>
</evidence>
<dbReference type="InterPro" id="IPR050214">
    <property type="entry name" value="Cys_Synth/Cystath_Beta-Synth"/>
</dbReference>
<dbReference type="Pfam" id="PF00571">
    <property type="entry name" value="CBS"/>
    <property type="match status" value="2"/>
</dbReference>
<dbReference type="SUPFAM" id="SSF54631">
    <property type="entry name" value="CBS-domain pair"/>
    <property type="match status" value="1"/>
</dbReference>
<dbReference type="EMBL" id="JAAKYD010000018">
    <property type="protein sequence ID" value="NGN74263.1"/>
    <property type="molecule type" value="Genomic_DNA"/>
</dbReference>
<dbReference type="PROSITE" id="PS00901">
    <property type="entry name" value="CYS_SYNTHASE"/>
    <property type="match status" value="1"/>
</dbReference>
<dbReference type="Proteomes" id="UP000255518">
    <property type="component" value="Unassembled WGS sequence"/>
</dbReference>
<evidence type="ECO:0000313" key="18">
    <source>
        <dbReference type="EMBL" id="SYR45046.1"/>
    </source>
</evidence>
<evidence type="ECO:0000313" key="13">
    <source>
        <dbReference type="EMBL" id="SQC45192.1"/>
    </source>
</evidence>
<evidence type="ECO:0000313" key="22">
    <source>
        <dbReference type="Proteomes" id="UP000255518"/>
    </source>
</evidence>
<evidence type="ECO:0000256" key="10">
    <source>
        <dbReference type="PROSITE-ProRule" id="PRU00703"/>
    </source>
</evidence>
<dbReference type="EC" id="2.5.1.47" evidence="4"/>
<dbReference type="SUPFAM" id="SSF53686">
    <property type="entry name" value="Tryptophan synthase beta subunit-like PLP-dependent enzymes"/>
    <property type="match status" value="1"/>
</dbReference>
<evidence type="ECO:0000256" key="6">
    <source>
        <dbReference type="ARBA" id="ARBA00047931"/>
    </source>
</evidence>
<dbReference type="Proteomes" id="UP000259975">
    <property type="component" value="Unassembled WGS sequence"/>
</dbReference>